<sequence length="113" mass="13205">MWSNFILIKSKLLCKKVSTCNVGDRGMARRISHFDNVKVGIKHTHPINVNLHELHTRYDKRSHIIPVTHVTYIYYHNSIIISMTIYLIINFSKGKCIYVKILTKKNSIVGFYL</sequence>
<evidence type="ECO:0000256" key="1">
    <source>
        <dbReference type="SAM" id="Phobius"/>
    </source>
</evidence>
<feature type="transmembrane region" description="Helical" evidence="1">
    <location>
        <begin position="72"/>
        <end position="91"/>
    </location>
</feature>
<dbReference type="AlphaFoldDB" id="A0A8D8PZQ7"/>
<keyword evidence="1" id="KW-1133">Transmembrane helix</keyword>
<keyword evidence="1" id="KW-0812">Transmembrane</keyword>
<protein>
    <submittedName>
        <fullName evidence="2">Uncharacterized protein</fullName>
    </submittedName>
</protein>
<organism evidence="2">
    <name type="scientific">Cacopsylla melanoneura</name>
    <dbReference type="NCBI Taxonomy" id="428564"/>
    <lineage>
        <taxon>Eukaryota</taxon>
        <taxon>Metazoa</taxon>
        <taxon>Ecdysozoa</taxon>
        <taxon>Arthropoda</taxon>
        <taxon>Hexapoda</taxon>
        <taxon>Insecta</taxon>
        <taxon>Pterygota</taxon>
        <taxon>Neoptera</taxon>
        <taxon>Paraneoptera</taxon>
        <taxon>Hemiptera</taxon>
        <taxon>Sternorrhyncha</taxon>
        <taxon>Psylloidea</taxon>
        <taxon>Psyllidae</taxon>
        <taxon>Psyllinae</taxon>
        <taxon>Cacopsylla</taxon>
    </lineage>
</organism>
<reference evidence="2" key="1">
    <citation type="submission" date="2021-05" db="EMBL/GenBank/DDBJ databases">
        <authorList>
            <person name="Alioto T."/>
            <person name="Alioto T."/>
            <person name="Gomez Garrido J."/>
        </authorList>
    </citation>
    <scope>NUCLEOTIDE SEQUENCE</scope>
</reference>
<name>A0A8D8PZQ7_9HEMI</name>
<accession>A0A8D8PZQ7</accession>
<proteinExistence type="predicted"/>
<evidence type="ECO:0000313" key="2">
    <source>
        <dbReference type="EMBL" id="CAG6620121.1"/>
    </source>
</evidence>
<dbReference type="EMBL" id="HBUF01047068">
    <property type="protein sequence ID" value="CAG6620121.1"/>
    <property type="molecule type" value="Transcribed_RNA"/>
</dbReference>
<keyword evidence="1" id="KW-0472">Membrane</keyword>